<dbReference type="Gene3D" id="3.30.300.30">
    <property type="match status" value="1"/>
</dbReference>
<dbReference type="RefSeq" id="WP_224121060.1">
    <property type="nucleotide sequence ID" value="NZ_JAIQZJ010000001.1"/>
</dbReference>
<proteinExistence type="predicted"/>
<dbReference type="SUPFAM" id="SSF56801">
    <property type="entry name" value="Acetyl-CoA synthetase-like"/>
    <property type="match status" value="1"/>
</dbReference>
<dbReference type="NCBIfam" id="NF005863">
    <property type="entry name" value="PRK07798.1"/>
    <property type="match status" value="1"/>
</dbReference>
<comment type="caution">
    <text evidence="3">The sequence shown here is derived from an EMBL/GenBank/DDBJ whole genome shotgun (WGS) entry which is preliminary data.</text>
</comment>
<feature type="domain" description="AMP-binding enzyme C-terminal" evidence="2">
    <location>
        <begin position="464"/>
        <end position="539"/>
    </location>
</feature>
<dbReference type="Pfam" id="PF13193">
    <property type="entry name" value="AMP-binding_C"/>
    <property type="match status" value="1"/>
</dbReference>
<dbReference type="InterPro" id="IPR025110">
    <property type="entry name" value="AMP-bd_C"/>
</dbReference>
<dbReference type="Proteomes" id="UP000780875">
    <property type="component" value="Unassembled WGS sequence"/>
</dbReference>
<dbReference type="PANTHER" id="PTHR43767">
    <property type="entry name" value="LONG-CHAIN-FATTY-ACID--COA LIGASE"/>
    <property type="match status" value="1"/>
</dbReference>
<dbReference type="InterPro" id="IPR000873">
    <property type="entry name" value="AMP-dep_synth/lig_dom"/>
</dbReference>
<protein>
    <submittedName>
        <fullName evidence="3">Acyl-CoA synthetase</fullName>
    </submittedName>
</protein>
<evidence type="ECO:0000259" key="2">
    <source>
        <dbReference type="Pfam" id="PF13193"/>
    </source>
</evidence>
<organism evidence="3 4">
    <name type="scientific">Nocardioides mangrovi</name>
    <dbReference type="NCBI Taxonomy" id="2874580"/>
    <lineage>
        <taxon>Bacteria</taxon>
        <taxon>Bacillati</taxon>
        <taxon>Actinomycetota</taxon>
        <taxon>Actinomycetes</taxon>
        <taxon>Propionibacteriales</taxon>
        <taxon>Nocardioidaceae</taxon>
        <taxon>Nocardioides</taxon>
    </lineage>
</organism>
<dbReference type="InterPro" id="IPR020845">
    <property type="entry name" value="AMP-binding_CS"/>
</dbReference>
<evidence type="ECO:0000313" key="4">
    <source>
        <dbReference type="Proteomes" id="UP000780875"/>
    </source>
</evidence>
<dbReference type="InterPro" id="IPR042099">
    <property type="entry name" value="ANL_N_sf"/>
</dbReference>
<dbReference type="Pfam" id="PF00501">
    <property type="entry name" value="AMP-binding"/>
    <property type="match status" value="1"/>
</dbReference>
<accession>A0ABS7U7G8</accession>
<dbReference type="Gene3D" id="3.40.50.12780">
    <property type="entry name" value="N-terminal domain of ligase-like"/>
    <property type="match status" value="1"/>
</dbReference>
<dbReference type="EMBL" id="JAIQZJ010000001">
    <property type="protein sequence ID" value="MBZ5736686.1"/>
    <property type="molecule type" value="Genomic_DNA"/>
</dbReference>
<name>A0ABS7U7G8_9ACTN</name>
<dbReference type="InterPro" id="IPR050237">
    <property type="entry name" value="ATP-dep_AMP-bd_enzyme"/>
</dbReference>
<keyword evidence="4" id="KW-1185">Reference proteome</keyword>
<evidence type="ECO:0000259" key="1">
    <source>
        <dbReference type="Pfam" id="PF00501"/>
    </source>
</evidence>
<feature type="domain" description="AMP-dependent synthetase/ligase" evidence="1">
    <location>
        <begin position="18"/>
        <end position="410"/>
    </location>
</feature>
<evidence type="ECO:0000313" key="3">
    <source>
        <dbReference type="EMBL" id="MBZ5736686.1"/>
    </source>
</evidence>
<dbReference type="PANTHER" id="PTHR43767:SF1">
    <property type="entry name" value="NONRIBOSOMAL PEPTIDE SYNTHASE PES1 (EUROFUNG)-RELATED"/>
    <property type="match status" value="1"/>
</dbReference>
<dbReference type="PROSITE" id="PS00455">
    <property type="entry name" value="AMP_BINDING"/>
    <property type="match status" value="1"/>
</dbReference>
<sequence length="552" mass="59734">MPVPEPQGFNLASVFGAVAAAVPDQVVLVWRDRRVTYAEMDARIDGFARYLVGRGLGVRTERGDLPNHESGQDHLGVYLRNGNEYLEATLGAHRARVASFNVNYRYVEEELLYLLTDARTRALVYHAEFAPTVASIRDRLPELTVLVQVADDSGNALLPGAVDYEETLRAPEPAGGMPTPSGEDLYLLYTGGTTGMPKGVLWKHHDIYVSSMGGTPFGAAEPFASYEELQEHARNAHGGLSLLMVPPFMHGAAQWSTFHAISSGGKIAIPDDVHSFDPVNALEVASRERVMNIVSVGDAIAKPIIEEVERGSYDLSGLVSFGNGGAALTPGVRERIFAALPNVLVLDSAGSSETGLQMSQMAVKGGDDEAMVFTPQPDTWVLDDLMTRPLERGEAGGWLARRGYVPLGYLDDPDKSARTFPVVDGVRWSVPGDRASVLEDGRIRLLGRESVTINSGGEKIFAEEVERAVAAHPGVRDVVVAGRPSERWGHEVVAVVQLEDGAEVSDEDLLAEAARHVARYKLPKAIVRVPAVQRSPAGKADYRWAKEQATGR</sequence>
<gene>
    <name evidence="3" type="ORF">K8U61_00830</name>
</gene>
<reference evidence="3 4" key="1">
    <citation type="submission" date="2021-09" db="EMBL/GenBank/DDBJ databases">
        <title>Whole genome sequence of Nocardioides sp. GBK3QG-3.</title>
        <authorList>
            <person name="Tuo L."/>
        </authorList>
    </citation>
    <scope>NUCLEOTIDE SEQUENCE [LARGE SCALE GENOMIC DNA]</scope>
    <source>
        <strain evidence="3 4">GBK3QG-3</strain>
    </source>
</reference>
<dbReference type="InterPro" id="IPR045851">
    <property type="entry name" value="AMP-bd_C_sf"/>
</dbReference>